<comment type="similarity">
    <text evidence="2">Belongs to the NUF2 family.</text>
</comment>
<proteinExistence type="inferred from homology"/>
<dbReference type="Proteomes" id="UP001497644">
    <property type="component" value="Chromosome 8"/>
</dbReference>
<accession>A0AAV2P6B0</accession>
<dbReference type="GO" id="GO:0051301">
    <property type="term" value="P:cell division"/>
    <property type="evidence" value="ECO:0007669"/>
    <property type="project" value="UniProtKB-KW"/>
</dbReference>
<evidence type="ECO:0000256" key="7">
    <source>
        <dbReference type="ARBA" id="ARBA00023306"/>
    </source>
</evidence>
<dbReference type="InterPro" id="IPR038275">
    <property type="entry name" value="Nuf2_N_sf"/>
</dbReference>
<dbReference type="Gene3D" id="1.10.418.60">
    <property type="entry name" value="Ncd80 complex, Nuf2 subunit"/>
    <property type="match status" value="1"/>
</dbReference>
<keyword evidence="12" id="KW-1185">Reference proteome</keyword>
<organism evidence="11 12">
    <name type="scientific">Lasius platythorax</name>
    <dbReference type="NCBI Taxonomy" id="488582"/>
    <lineage>
        <taxon>Eukaryota</taxon>
        <taxon>Metazoa</taxon>
        <taxon>Ecdysozoa</taxon>
        <taxon>Arthropoda</taxon>
        <taxon>Hexapoda</taxon>
        <taxon>Insecta</taxon>
        <taxon>Pterygota</taxon>
        <taxon>Neoptera</taxon>
        <taxon>Endopterygota</taxon>
        <taxon>Hymenoptera</taxon>
        <taxon>Apocrita</taxon>
        <taxon>Aculeata</taxon>
        <taxon>Formicoidea</taxon>
        <taxon>Formicidae</taxon>
        <taxon>Formicinae</taxon>
        <taxon>Lasius</taxon>
        <taxon>Lasius</taxon>
    </lineage>
</organism>
<keyword evidence="7" id="KW-0131">Cell cycle</keyword>
<dbReference type="AlphaFoldDB" id="A0AAV2P6B0"/>
<keyword evidence="8" id="KW-0137">Centromere</keyword>
<sequence length="419" mass="49243">MDLSINKIHHILLDAALPSTIEDLKNPTEDYIVNLLKAFLLQFYIDVSLIYQPIPEQYTVMTYYEDSDVVNLINLHAVVTQIFDRIFLHEFCLNDITNPGQKRLKKHAKFLSNFVLYTMHKKPEFNDKKDQIEATSRQLEELKETNIQVVELIKNKANHKSNQSPMIKKLESEIQHILSQTEKINKKELQLETIKNEAEKENQITKERCGSVKTGMGKLSKEIAELQSEIVYSPEEYQSRLDELKEQYKLKLEDRDIIQEAIQEKKQSIKQIEEKLNFVPRMNDMFSTLIDIYKELINKKTKLDNAKKQIDSSNNISNEWQSKLAMHKDQMDTEMNKVQLHREGDIVPLLNLRNQLLSEKKEQKAKFDTNQACFNEKYLKKNKLQADIKKKEEKTTVLIHSCQEIYDNEIANEHELCET</sequence>
<dbReference type="Pfam" id="PF03800">
    <property type="entry name" value="Nuf2"/>
    <property type="match status" value="1"/>
</dbReference>
<dbReference type="InterPro" id="IPR005549">
    <property type="entry name" value="Kinetochore_Nuf2_N"/>
</dbReference>
<evidence type="ECO:0000256" key="5">
    <source>
        <dbReference type="ARBA" id="ARBA00022776"/>
    </source>
</evidence>
<evidence type="ECO:0000313" key="12">
    <source>
        <dbReference type="Proteomes" id="UP001497644"/>
    </source>
</evidence>
<evidence type="ECO:0000313" key="11">
    <source>
        <dbReference type="EMBL" id="CAL1688133.1"/>
    </source>
</evidence>
<keyword evidence="6 9" id="KW-0175">Coiled coil</keyword>
<keyword evidence="5" id="KW-0498">Mitosis</keyword>
<comment type="subcellular location">
    <subcellularLocation>
        <location evidence="1">Chromosome</location>
        <location evidence="1">Centromere</location>
    </subcellularLocation>
</comment>
<feature type="coiled-coil region" evidence="9">
    <location>
        <begin position="125"/>
        <end position="204"/>
    </location>
</feature>
<evidence type="ECO:0000256" key="9">
    <source>
        <dbReference type="SAM" id="Coils"/>
    </source>
</evidence>
<reference evidence="11" key="1">
    <citation type="submission" date="2024-04" db="EMBL/GenBank/DDBJ databases">
        <authorList>
            <consortium name="Molecular Ecology Group"/>
        </authorList>
    </citation>
    <scope>NUCLEOTIDE SEQUENCE</scope>
</reference>
<dbReference type="GO" id="GO:0031262">
    <property type="term" value="C:Ndc80 complex"/>
    <property type="evidence" value="ECO:0007669"/>
    <property type="project" value="InterPro"/>
</dbReference>
<dbReference type="EMBL" id="OZ034831">
    <property type="protein sequence ID" value="CAL1688133.1"/>
    <property type="molecule type" value="Genomic_DNA"/>
</dbReference>
<feature type="domain" description="Kinetochore protein Nuf2 N-terminal" evidence="10">
    <location>
        <begin position="2"/>
        <end position="132"/>
    </location>
</feature>
<name>A0AAV2P6B0_9HYME</name>
<evidence type="ECO:0000256" key="2">
    <source>
        <dbReference type="ARBA" id="ARBA00005498"/>
    </source>
</evidence>
<keyword evidence="4" id="KW-0132">Cell division</keyword>
<evidence type="ECO:0000256" key="3">
    <source>
        <dbReference type="ARBA" id="ARBA00022454"/>
    </source>
</evidence>
<protein>
    <recommendedName>
        <fullName evidence="10">Kinetochore protein Nuf2 N-terminal domain-containing protein</fullName>
    </recommendedName>
</protein>
<evidence type="ECO:0000256" key="1">
    <source>
        <dbReference type="ARBA" id="ARBA00004584"/>
    </source>
</evidence>
<keyword evidence="3" id="KW-0158">Chromosome</keyword>
<feature type="coiled-coil region" evidence="9">
    <location>
        <begin position="241"/>
        <end position="275"/>
    </location>
</feature>
<evidence type="ECO:0000256" key="6">
    <source>
        <dbReference type="ARBA" id="ARBA00023054"/>
    </source>
</evidence>
<evidence type="ECO:0000256" key="8">
    <source>
        <dbReference type="ARBA" id="ARBA00023328"/>
    </source>
</evidence>
<evidence type="ECO:0000256" key="4">
    <source>
        <dbReference type="ARBA" id="ARBA00022618"/>
    </source>
</evidence>
<evidence type="ECO:0000259" key="10">
    <source>
        <dbReference type="Pfam" id="PF03800"/>
    </source>
</evidence>
<gene>
    <name evidence="11" type="ORF">LPLAT_LOCUS13259</name>
</gene>